<dbReference type="InterPro" id="IPR000524">
    <property type="entry name" value="Tscrpt_reg_HTH_GntR"/>
</dbReference>
<evidence type="ECO:0000256" key="3">
    <source>
        <dbReference type="ARBA" id="ARBA00023015"/>
    </source>
</evidence>
<dbReference type="InterPro" id="IPR015421">
    <property type="entry name" value="PyrdxlP-dep_Trfase_major"/>
</dbReference>
<dbReference type="AlphaFoldDB" id="F2RK57"/>
<dbReference type="GO" id="GO:0004069">
    <property type="term" value="F:L-aspartate:2-oxoglutarate aminotransferase activity"/>
    <property type="evidence" value="ECO:0007669"/>
    <property type="project" value="UniProtKB-EC"/>
</dbReference>
<dbReference type="CDD" id="cd07377">
    <property type="entry name" value="WHTH_GntR"/>
    <property type="match status" value="1"/>
</dbReference>
<dbReference type="KEGG" id="sve:SVEN_4505"/>
<dbReference type="Proteomes" id="UP000006854">
    <property type="component" value="Chromosome"/>
</dbReference>
<dbReference type="SUPFAM" id="SSF46785">
    <property type="entry name" value="Winged helix' DNA-binding domain"/>
    <property type="match status" value="1"/>
</dbReference>
<evidence type="ECO:0000256" key="2">
    <source>
        <dbReference type="ARBA" id="ARBA00022898"/>
    </source>
</evidence>
<dbReference type="PANTHER" id="PTHR46577:SF1">
    <property type="entry name" value="HTH-TYPE TRANSCRIPTIONAL REGULATORY PROTEIN GABR"/>
    <property type="match status" value="1"/>
</dbReference>
<dbReference type="InterPro" id="IPR004839">
    <property type="entry name" value="Aminotransferase_I/II_large"/>
</dbReference>
<dbReference type="CDD" id="cd00609">
    <property type="entry name" value="AAT_like"/>
    <property type="match status" value="1"/>
</dbReference>
<dbReference type="GO" id="GO:0003700">
    <property type="term" value="F:DNA-binding transcription factor activity"/>
    <property type="evidence" value="ECO:0007669"/>
    <property type="project" value="InterPro"/>
</dbReference>
<evidence type="ECO:0000259" key="7">
    <source>
        <dbReference type="PROSITE" id="PS50949"/>
    </source>
</evidence>
<dbReference type="SUPFAM" id="SSF53383">
    <property type="entry name" value="PLP-dependent transferases"/>
    <property type="match status" value="1"/>
</dbReference>
<feature type="compositionally biased region" description="Basic and acidic residues" evidence="6">
    <location>
        <begin position="86"/>
        <end position="96"/>
    </location>
</feature>
<feature type="compositionally biased region" description="Gly residues" evidence="6">
    <location>
        <begin position="100"/>
        <end position="151"/>
    </location>
</feature>
<dbReference type="Gene3D" id="1.10.10.10">
    <property type="entry name" value="Winged helix-like DNA-binding domain superfamily/Winged helix DNA-binding domain"/>
    <property type="match status" value="1"/>
</dbReference>
<evidence type="ECO:0000313" key="9">
    <source>
        <dbReference type="Proteomes" id="UP000006854"/>
    </source>
</evidence>
<dbReference type="OrthoDB" id="594134at2"/>
<dbReference type="InterPro" id="IPR051446">
    <property type="entry name" value="HTH_trans_reg/aminotransferase"/>
</dbReference>
<accession>F2RK57</accession>
<dbReference type="GeneID" id="51865068"/>
<dbReference type="eggNOG" id="COG1167">
    <property type="taxonomic scope" value="Bacteria"/>
</dbReference>
<dbReference type="GO" id="GO:0003677">
    <property type="term" value="F:DNA binding"/>
    <property type="evidence" value="ECO:0007669"/>
    <property type="project" value="UniProtKB-KW"/>
</dbReference>
<dbReference type="Pfam" id="PF00392">
    <property type="entry name" value="GntR"/>
    <property type="match status" value="1"/>
</dbReference>
<dbReference type="EC" id="2.6.1.1" evidence="8"/>
<keyword evidence="5" id="KW-0804">Transcription</keyword>
<evidence type="ECO:0000313" key="8">
    <source>
        <dbReference type="EMBL" id="CCA57791.1"/>
    </source>
</evidence>
<sequence>MANEWATFGADLHLELRGTRLRAGLMDALREAVRSGRLEAGTRLPSSRSLAADLGMARNTVADAYAELVAEGWLTARQGSGTRVARRTEPRDEPRRAGAGRTGAGRTGAGRTGAGRAEGGRTGAGRTGAGRTGAGRAEGGRTGAGRTGAGRTGPPPAPAPARPASADPPTLSLPRPARPAHNLKAGTPDLASFPRAEWLKAYRRALTAAPNEAFGYGDPRGRVELRTVLAEYLARARGVYVRPERIVVCAGFVHGLMLMGQVLRNRGVRDVAVESYGLGLHAGLLTGAGLGIPVLPFDERGTRVEELAAGGAGPLGSAGAVLMTAAHQFPLGGALPPDRRAAVVDWARATGGFVLEDDYDGEFRYDRQPVGALQGLDPERVVYLGTASKSLAPGLRLAWMVLPESLVDEVAAAKGAVDWVSSAPDQLAFAEFLASGAYDRHVRAMRLRYRRRRDQLVAAVAEHSPETRVSGIAAGLHAVLALPPGTEQATLRAAAWNGLAVQGVNQFRRPTVPETLDGLVVGYATPPDSAWHSALEALRRILP</sequence>
<comment type="similarity">
    <text evidence="1">In the C-terminal section; belongs to the class-I pyridoxal-phosphate-dependent aminotransferase family.</text>
</comment>
<evidence type="ECO:0000256" key="4">
    <source>
        <dbReference type="ARBA" id="ARBA00023125"/>
    </source>
</evidence>
<dbReference type="RefSeq" id="WP_015035692.1">
    <property type="nucleotide sequence ID" value="NC_018750.1"/>
</dbReference>
<dbReference type="SMART" id="SM00345">
    <property type="entry name" value="HTH_GNTR"/>
    <property type="match status" value="1"/>
</dbReference>
<dbReference type="PATRIC" id="fig|953739.5.peg.7006"/>
<dbReference type="InterPro" id="IPR036388">
    <property type="entry name" value="WH-like_DNA-bd_sf"/>
</dbReference>
<dbReference type="Gene3D" id="3.40.640.10">
    <property type="entry name" value="Type I PLP-dependent aspartate aminotransferase-like (Major domain)"/>
    <property type="match status" value="1"/>
</dbReference>
<feature type="region of interest" description="Disordered" evidence="6">
    <location>
        <begin position="79"/>
        <end position="188"/>
    </location>
</feature>
<dbReference type="HOGENOM" id="CLU_017584_0_1_11"/>
<keyword evidence="4" id="KW-0238">DNA-binding</keyword>
<proteinExistence type="inferred from homology"/>
<dbReference type="EMBL" id="FR845719">
    <property type="protein sequence ID" value="CCA57791.1"/>
    <property type="molecule type" value="Genomic_DNA"/>
</dbReference>
<dbReference type="PROSITE" id="PS50949">
    <property type="entry name" value="HTH_GNTR"/>
    <property type="match status" value="1"/>
</dbReference>
<keyword evidence="8" id="KW-0808">Transferase</keyword>
<protein>
    <submittedName>
        <fullName evidence="8">Transcriptional regulator, GntR family domain or Aspartate aminotransferase</fullName>
        <ecNumber evidence="8">2.6.1.1</ecNumber>
    </submittedName>
</protein>
<keyword evidence="2" id="KW-0663">Pyridoxal phosphate</keyword>
<name>F2RK57_STRVP</name>
<dbReference type="PANTHER" id="PTHR46577">
    <property type="entry name" value="HTH-TYPE TRANSCRIPTIONAL REGULATORY PROTEIN GABR"/>
    <property type="match status" value="1"/>
</dbReference>
<gene>
    <name evidence="8" type="ordered locus">SVEN_4505</name>
</gene>
<evidence type="ECO:0000256" key="1">
    <source>
        <dbReference type="ARBA" id="ARBA00005384"/>
    </source>
</evidence>
<evidence type="ECO:0000256" key="5">
    <source>
        <dbReference type="ARBA" id="ARBA00023163"/>
    </source>
</evidence>
<dbReference type="STRING" id="953739.SVEN_4505"/>
<dbReference type="Pfam" id="PF00155">
    <property type="entry name" value="Aminotran_1_2"/>
    <property type="match status" value="1"/>
</dbReference>
<feature type="domain" description="HTH gntR-type" evidence="7">
    <location>
        <begin position="19"/>
        <end position="87"/>
    </location>
</feature>
<dbReference type="PRINTS" id="PR00035">
    <property type="entry name" value="HTHGNTR"/>
</dbReference>
<keyword evidence="3" id="KW-0805">Transcription regulation</keyword>
<dbReference type="InterPro" id="IPR036390">
    <property type="entry name" value="WH_DNA-bd_sf"/>
</dbReference>
<keyword evidence="9" id="KW-1185">Reference proteome</keyword>
<evidence type="ECO:0000256" key="6">
    <source>
        <dbReference type="SAM" id="MobiDB-lite"/>
    </source>
</evidence>
<organism evidence="8 9">
    <name type="scientific">Streptomyces venezuelae (strain ATCC 10712 / CBS 650.69 / DSM 40230 / JCM 4526 / NBRC 13096 / PD 04745)</name>
    <dbReference type="NCBI Taxonomy" id="953739"/>
    <lineage>
        <taxon>Bacteria</taxon>
        <taxon>Bacillati</taxon>
        <taxon>Actinomycetota</taxon>
        <taxon>Actinomycetes</taxon>
        <taxon>Kitasatosporales</taxon>
        <taxon>Streptomycetaceae</taxon>
        <taxon>Streptomyces</taxon>
    </lineage>
</organism>
<keyword evidence="8" id="KW-0032">Aminotransferase</keyword>
<dbReference type="GO" id="GO:0030170">
    <property type="term" value="F:pyridoxal phosphate binding"/>
    <property type="evidence" value="ECO:0007669"/>
    <property type="project" value="InterPro"/>
</dbReference>
<dbReference type="InterPro" id="IPR015424">
    <property type="entry name" value="PyrdxlP-dep_Trfase"/>
</dbReference>
<reference evidence="8 9" key="1">
    <citation type="journal article" date="2011" name="BMC Genomics">
        <title>Genome-wide analysis of the role of GlnR in Streptomyces venezuelae provides new insights into global nitrogen regulation in actinomycetes.</title>
        <authorList>
            <person name="Pullan S.T."/>
            <person name="Bibb M.J."/>
            <person name="Merrick M."/>
        </authorList>
    </citation>
    <scope>NUCLEOTIDE SEQUENCE [LARGE SCALE GENOMIC DNA]</scope>
    <source>
        <strain evidence="8">ATCC 10712</strain>
    </source>
</reference>